<keyword evidence="2" id="KW-1185">Reference proteome</keyword>
<reference evidence="1" key="1">
    <citation type="submission" date="2021-07" db="EMBL/GenBank/DDBJ databases">
        <authorList>
            <person name="Catto M.A."/>
            <person name="Jacobson A."/>
            <person name="Kennedy G."/>
            <person name="Labadie P."/>
            <person name="Hunt B.G."/>
            <person name="Srinivasan R."/>
        </authorList>
    </citation>
    <scope>NUCLEOTIDE SEQUENCE</scope>
    <source>
        <strain evidence="1">PL_HMW_Pooled</strain>
        <tissue evidence="1">Head</tissue>
    </source>
</reference>
<gene>
    <name evidence="1" type="ORF">KUF71_013756</name>
</gene>
<comment type="caution">
    <text evidence="1">The sequence shown here is derived from an EMBL/GenBank/DDBJ whole genome shotgun (WGS) entry which is preliminary data.</text>
</comment>
<accession>A0AAE1LPF9</accession>
<dbReference type="AlphaFoldDB" id="A0AAE1LPF9"/>
<organism evidence="1 2">
    <name type="scientific">Frankliniella fusca</name>
    <dbReference type="NCBI Taxonomy" id="407009"/>
    <lineage>
        <taxon>Eukaryota</taxon>
        <taxon>Metazoa</taxon>
        <taxon>Ecdysozoa</taxon>
        <taxon>Arthropoda</taxon>
        <taxon>Hexapoda</taxon>
        <taxon>Insecta</taxon>
        <taxon>Pterygota</taxon>
        <taxon>Neoptera</taxon>
        <taxon>Paraneoptera</taxon>
        <taxon>Thysanoptera</taxon>
        <taxon>Terebrantia</taxon>
        <taxon>Thripoidea</taxon>
        <taxon>Thripidae</taxon>
        <taxon>Frankliniella</taxon>
    </lineage>
</organism>
<dbReference type="EMBL" id="JAHWGI010001231">
    <property type="protein sequence ID" value="KAK3925507.1"/>
    <property type="molecule type" value="Genomic_DNA"/>
</dbReference>
<evidence type="ECO:0000313" key="1">
    <source>
        <dbReference type="EMBL" id="KAK3925507.1"/>
    </source>
</evidence>
<protein>
    <submittedName>
        <fullName evidence="1">RNA N6-adenosine-methyltransferase METTL16</fullName>
    </submittedName>
</protein>
<evidence type="ECO:0000313" key="2">
    <source>
        <dbReference type="Proteomes" id="UP001219518"/>
    </source>
</evidence>
<dbReference type="Proteomes" id="UP001219518">
    <property type="component" value="Unassembled WGS sequence"/>
</dbReference>
<proteinExistence type="predicted"/>
<sequence length="421" mass="48304">MKYNTPDFNAILRSEADNFISKVYGMPKLPRQYAQDILRETQNFIQNDILANIKKCFESQVPTVDIDNVLKKFESPFSHVLSDYRLLKYFMEYKDYVSPISYEVGEIDVTVRTRSGPKLQIKKCYAQHVPLCRTLKQFRESPNALDDILSYMEYLKNNTDTVENFIQCERWSKQLEKFSENDIVILLVKYYDDFECNNALGSSCLKLGGVYVSIPCLPVECQSSLDYIFLALLFETRFRCFSDEKIFAPLIDELKFLEKECIFIDLPCGPQSVYFVSCLLLGDNLGVNFVGGFAEGFTANFYCRFCKTPKLIMDGQCVEDKSSLRTVESYNVDCAVNNVTETGVKFDSVLNSLPSFHIVNNYSVDIFHDLAEGTCHYVMLHVLRHCIPNYYTLDFIVSEAHSPEQGTRGGFGRVSVCEKKV</sequence>
<reference evidence="1" key="2">
    <citation type="journal article" date="2023" name="BMC Genomics">
        <title>Pest status, molecular evolution, and epigenetic factors derived from the genome assembly of Frankliniella fusca, a thysanopteran phytovirus vector.</title>
        <authorList>
            <person name="Catto M.A."/>
            <person name="Labadie P.E."/>
            <person name="Jacobson A.L."/>
            <person name="Kennedy G.G."/>
            <person name="Srinivasan R."/>
            <person name="Hunt B.G."/>
        </authorList>
    </citation>
    <scope>NUCLEOTIDE SEQUENCE</scope>
    <source>
        <strain evidence="1">PL_HMW_Pooled</strain>
    </source>
</reference>
<name>A0AAE1LPF9_9NEOP</name>